<dbReference type="Proteomes" id="UP000054928">
    <property type="component" value="Unassembled WGS sequence"/>
</dbReference>
<accession>A0A0P1AII2</accession>
<dbReference type="GeneID" id="36405824"/>
<protein>
    <submittedName>
        <fullName evidence="2">Uncharacterized protein</fullName>
    </submittedName>
</protein>
<evidence type="ECO:0000313" key="2">
    <source>
        <dbReference type="EMBL" id="CEG40580.1"/>
    </source>
</evidence>
<evidence type="ECO:0000256" key="1">
    <source>
        <dbReference type="SAM" id="MobiDB-lite"/>
    </source>
</evidence>
<keyword evidence="3" id="KW-1185">Reference proteome</keyword>
<sequence>MPGRQGDGRAMTAAVSGAPTDARTTRAELHWDQWLIRSNDLVLKALHSELY</sequence>
<evidence type="ECO:0000313" key="3">
    <source>
        <dbReference type="Proteomes" id="UP000054928"/>
    </source>
</evidence>
<dbReference type="RefSeq" id="XP_024576949.1">
    <property type="nucleotide sequence ID" value="XM_024726254.1"/>
</dbReference>
<dbReference type="EMBL" id="CCYD01000523">
    <property type="protein sequence ID" value="CEG40580.1"/>
    <property type="molecule type" value="Genomic_DNA"/>
</dbReference>
<reference evidence="3" key="1">
    <citation type="submission" date="2014-09" db="EMBL/GenBank/DDBJ databases">
        <authorList>
            <person name="Sharma Rahul"/>
            <person name="Thines Marco"/>
        </authorList>
    </citation>
    <scope>NUCLEOTIDE SEQUENCE [LARGE SCALE GENOMIC DNA]</scope>
</reference>
<proteinExistence type="predicted"/>
<organism evidence="2 3">
    <name type="scientific">Plasmopara halstedii</name>
    <name type="common">Downy mildew of sunflower</name>
    <dbReference type="NCBI Taxonomy" id="4781"/>
    <lineage>
        <taxon>Eukaryota</taxon>
        <taxon>Sar</taxon>
        <taxon>Stramenopiles</taxon>
        <taxon>Oomycota</taxon>
        <taxon>Peronosporomycetes</taxon>
        <taxon>Peronosporales</taxon>
        <taxon>Peronosporaceae</taxon>
        <taxon>Plasmopara</taxon>
    </lineage>
</organism>
<dbReference type="AlphaFoldDB" id="A0A0P1AII2"/>
<name>A0A0P1AII2_PLAHL</name>
<feature type="region of interest" description="Disordered" evidence="1">
    <location>
        <begin position="1"/>
        <end position="22"/>
    </location>
</feature>